<dbReference type="InterPro" id="IPR036810">
    <property type="entry name" value="SMc04008-like_sf"/>
</dbReference>
<dbReference type="PDBsum" id="3FYB"/>
<dbReference type="Pfam" id="PF06844">
    <property type="entry name" value="DUF1244"/>
    <property type="match status" value="1"/>
</dbReference>
<feature type="domain" description="SMc04008-like" evidence="1">
    <location>
        <begin position="30"/>
        <end position="95"/>
    </location>
</feature>
<dbReference type="InterPro" id="IPR023163">
    <property type="entry name" value="SMc04008-like_domain"/>
</dbReference>
<accession>Q0VSW0</accession>
<dbReference type="eggNOG" id="COG3492">
    <property type="taxonomic scope" value="Bacteria"/>
</dbReference>
<keyword evidence="3" id="KW-1185">Reference proteome</keyword>
<dbReference type="SUPFAM" id="SSF158757">
    <property type="entry name" value="SMc04008-like"/>
    <property type="match status" value="1"/>
</dbReference>
<name>Q0VSW0_ALCBS</name>
<dbReference type="RefSeq" id="WP_011587586.1">
    <property type="nucleotide sequence ID" value="NC_008260.1"/>
</dbReference>
<dbReference type="SMR" id="Q0VSW0"/>
<reference evidence="2 3" key="1">
    <citation type="journal article" date="2006" name="Nat. Biotechnol.">
        <title>Genome sequence of the ubiquitous hydrocarbon-degrading marine bacterium Alcanivorax borkumensis.</title>
        <authorList>
            <person name="Schneiker S."/>
            <person name="Martins dos Santos V.A.P."/>
            <person name="Bartels D."/>
            <person name="Bekel T."/>
            <person name="Brecht M."/>
            <person name="Buhrmester J."/>
            <person name="Chernikova T.N."/>
            <person name="Denaro R."/>
            <person name="Ferrer M."/>
            <person name="Gertler C."/>
            <person name="Goesmann A."/>
            <person name="Golyshina O.V."/>
            <person name="Kaminski F."/>
            <person name="Khachane A.N."/>
            <person name="Lang S."/>
            <person name="Linke B."/>
            <person name="McHardy A.C."/>
            <person name="Meyer F."/>
            <person name="Nechitaylo T."/>
            <person name="Puehler A."/>
            <person name="Regenhardt D."/>
            <person name="Rupp O."/>
            <person name="Sabirova J.S."/>
            <person name="Selbitschka W."/>
            <person name="Yakimov M.M."/>
            <person name="Timmis K.N."/>
            <person name="Vorhoelter F.-J."/>
            <person name="Weidner S."/>
            <person name="Kaiser O."/>
            <person name="Golyshin P.N."/>
        </authorList>
    </citation>
    <scope>NUCLEOTIDE SEQUENCE [LARGE SCALE GENOMIC DNA]</scope>
    <source>
        <strain evidence="3">ATCC 700651 / DSM 11573 / NCIMB 13689 / SK2</strain>
    </source>
</reference>
<dbReference type="KEGG" id="abo:ABO_0290"/>
<dbReference type="AlphaFoldDB" id="Q0VSW0"/>
<dbReference type="PDB" id="3FYB">
    <property type="method" value="X-ray"/>
    <property type="resolution" value="1.80 A"/>
    <property type="chains" value="A/B=1-103"/>
</dbReference>
<dbReference type="EvolutionaryTrace" id="Q0VSW0"/>
<protein>
    <recommendedName>
        <fullName evidence="1">SMc04008-like domain-containing protein</fullName>
    </recommendedName>
</protein>
<dbReference type="Proteomes" id="UP000008871">
    <property type="component" value="Chromosome"/>
</dbReference>
<evidence type="ECO:0000259" key="1">
    <source>
        <dbReference type="Pfam" id="PF06844"/>
    </source>
</evidence>
<organism evidence="2 3">
    <name type="scientific">Alcanivorax borkumensis (strain ATCC 700651 / DSM 11573 / NCIMB 13689 / SK2)</name>
    <dbReference type="NCBI Taxonomy" id="393595"/>
    <lineage>
        <taxon>Bacteria</taxon>
        <taxon>Pseudomonadati</taxon>
        <taxon>Pseudomonadota</taxon>
        <taxon>Gammaproteobacteria</taxon>
        <taxon>Oceanospirillales</taxon>
        <taxon>Alcanivoracaceae</taxon>
        <taxon>Alcanivorax</taxon>
    </lineage>
</organism>
<dbReference type="OrthoDB" id="9802252at2"/>
<evidence type="ECO:0000313" key="3">
    <source>
        <dbReference type="Proteomes" id="UP000008871"/>
    </source>
</evidence>
<dbReference type="EMBL" id="AM286690">
    <property type="protein sequence ID" value="CAL15738.1"/>
    <property type="molecule type" value="Genomic_DNA"/>
</dbReference>
<evidence type="ECO:0007829" key="4">
    <source>
        <dbReference type="PDB" id="3FYB"/>
    </source>
</evidence>
<dbReference type="STRING" id="393595.ABO_0290"/>
<keyword evidence="4" id="KW-0002">3D-structure</keyword>
<sequence length="103" mass="11854">MADIDQASKTEMEAAAFRHLLRHLDEHKDVQNIDLMIQADFCRNCLAKWLMEAATEQGVELDYDGAREYVYGMPFAEWKTLYQKPASEAQLAAFEAKQAARKR</sequence>
<dbReference type="HOGENOM" id="CLU_153226_0_0_6"/>
<evidence type="ECO:0000313" key="2">
    <source>
        <dbReference type="EMBL" id="CAL15738.1"/>
    </source>
</evidence>
<proteinExistence type="evidence at protein level"/>
<reference evidence="4" key="2">
    <citation type="submission" date="2009-01" db="PDB data bank">
        <title>Crystal structure of a protein of unknown function (DUF1244) from Alcanivorax borkumensis.</title>
        <authorList>
            <person name="Singer A.U."/>
            <person name="Evdokimova E."/>
            <person name="Kagan O."/>
            <person name="Edwards A.M."/>
            <person name="Joachimiak A."/>
            <person name="Savchenko A."/>
        </authorList>
    </citation>
    <scope>X-RAY CRYSTALLOGRAPHY (1.80 ANGSTROMS)</scope>
</reference>
<dbReference type="Gene3D" id="1.10.3340.10">
    <property type="entry name" value="SMc04008-like"/>
    <property type="match status" value="1"/>
</dbReference>
<gene>
    <name evidence="2" type="ordered locus">ABO_0290</name>
</gene>